<dbReference type="OrthoDB" id="118550at2759"/>
<dbReference type="GO" id="GO:0016514">
    <property type="term" value="C:SWI/SNF complex"/>
    <property type="evidence" value="ECO:0007669"/>
    <property type="project" value="UniProtKB-ARBA"/>
</dbReference>
<evidence type="ECO:0000256" key="8">
    <source>
        <dbReference type="ARBA" id="ARBA00023242"/>
    </source>
</evidence>
<dbReference type="SUPFAM" id="SSF46689">
    <property type="entry name" value="Homeodomain-like"/>
    <property type="match status" value="2"/>
</dbReference>
<evidence type="ECO:0000256" key="7">
    <source>
        <dbReference type="ARBA" id="ARBA00023163"/>
    </source>
</evidence>
<keyword evidence="4" id="KW-0862">Zinc</keyword>
<evidence type="ECO:0000256" key="9">
    <source>
        <dbReference type="ARBA" id="ARBA00049655"/>
    </source>
</evidence>
<dbReference type="PROSITE" id="PS50934">
    <property type="entry name" value="SWIRM"/>
    <property type="match status" value="1"/>
</dbReference>
<dbReference type="Gene3D" id="1.10.10.60">
    <property type="entry name" value="Homeodomain-like"/>
    <property type="match status" value="1"/>
</dbReference>
<dbReference type="InterPro" id="IPR036388">
    <property type="entry name" value="WH-like_DNA-bd_sf"/>
</dbReference>
<feature type="region of interest" description="Disordered" evidence="11">
    <location>
        <begin position="1"/>
        <end position="27"/>
    </location>
</feature>
<dbReference type="Gene3D" id="1.10.10.10">
    <property type="entry name" value="Winged helix-like DNA-binding domain superfamily/Winged helix DNA-binding domain"/>
    <property type="match status" value="1"/>
</dbReference>
<evidence type="ECO:0000259" key="12">
    <source>
        <dbReference type="PROSITE" id="PS50090"/>
    </source>
</evidence>
<dbReference type="GeneID" id="59237583"/>
<dbReference type="PANTHER" id="PTHR15381:SF1">
    <property type="entry name" value="CHONDROITIN SULFATE PROTEOGLYCAN 5"/>
    <property type="match status" value="1"/>
</dbReference>
<dbReference type="GO" id="GO:0048858">
    <property type="term" value="P:cell projection morphogenesis"/>
    <property type="evidence" value="ECO:0007669"/>
    <property type="project" value="TreeGrafter"/>
</dbReference>
<dbReference type="InterPro" id="IPR001005">
    <property type="entry name" value="SANT/Myb"/>
</dbReference>
<dbReference type="InterPro" id="IPR017884">
    <property type="entry name" value="SANT_dom"/>
</dbReference>
<evidence type="ECO:0000256" key="3">
    <source>
        <dbReference type="ARBA" id="ARBA00022771"/>
    </source>
</evidence>
<evidence type="ECO:0000256" key="2">
    <source>
        <dbReference type="ARBA" id="ARBA00022723"/>
    </source>
</evidence>
<evidence type="ECO:0000256" key="4">
    <source>
        <dbReference type="ARBA" id="ARBA00022833"/>
    </source>
</evidence>
<dbReference type="PROSITE" id="PS50090">
    <property type="entry name" value="MYB_LIKE"/>
    <property type="match status" value="1"/>
</dbReference>
<feature type="domain" description="SANT" evidence="14">
    <location>
        <begin position="370"/>
        <end position="422"/>
    </location>
</feature>
<dbReference type="CDD" id="cd02336">
    <property type="entry name" value="ZZ_RSC8"/>
    <property type="match status" value="1"/>
</dbReference>
<evidence type="ECO:0000313" key="16">
    <source>
        <dbReference type="Proteomes" id="UP000509704"/>
    </source>
</evidence>
<evidence type="ECO:0000259" key="13">
    <source>
        <dbReference type="PROSITE" id="PS50934"/>
    </source>
</evidence>
<evidence type="ECO:0000256" key="1">
    <source>
        <dbReference type="ARBA" id="ARBA00004123"/>
    </source>
</evidence>
<dbReference type="InterPro" id="IPR041984">
    <property type="entry name" value="Rsc8/Ssr1/Ssr2_ZZ"/>
</dbReference>
<dbReference type="InterPro" id="IPR007526">
    <property type="entry name" value="SWIRM"/>
</dbReference>
<keyword evidence="3" id="KW-0863">Zinc-finger</keyword>
<keyword evidence="5" id="KW-0156">Chromatin regulator</keyword>
<comment type="subcellular location">
    <subcellularLocation>
        <location evidence="1">Nucleus</location>
    </subcellularLocation>
</comment>
<comment type="similarity">
    <text evidence="9">Belongs to the SMARCC family.</text>
</comment>
<evidence type="ECO:0000256" key="5">
    <source>
        <dbReference type="ARBA" id="ARBA00022853"/>
    </source>
</evidence>
<dbReference type="Pfam" id="PF00249">
    <property type="entry name" value="Myb_DNA-binding"/>
    <property type="match status" value="1"/>
</dbReference>
<protein>
    <recommendedName>
        <fullName evidence="17">SWIRM domain-containing protein</fullName>
    </recommendedName>
</protein>
<dbReference type="InterPro" id="IPR000433">
    <property type="entry name" value="Znf_ZZ"/>
</dbReference>
<reference evidence="15 16" key="1">
    <citation type="submission" date="2020-07" db="EMBL/GenBank/DDBJ databases">
        <title>The yeast mating-type switching endonuclease HO is a domesticated member of an unorthodox homing genetic element family.</title>
        <authorList>
            <person name="Coughlan A.Y."/>
            <person name="Lombardi L."/>
            <person name="Braun-Galleani S."/>
            <person name="Martos A.R."/>
            <person name="Galeote V."/>
            <person name="Bigey F."/>
            <person name="Dequin S."/>
            <person name="Byrne K.P."/>
            <person name="Wolfe K.H."/>
        </authorList>
    </citation>
    <scope>NUCLEOTIDE SEQUENCE [LARGE SCALE GENOMIC DNA]</scope>
    <source>
        <strain evidence="15 16">NRRL Y-6702</strain>
    </source>
</reference>
<dbReference type="Proteomes" id="UP000509704">
    <property type="component" value="Chromosome 6"/>
</dbReference>
<dbReference type="KEGG" id="zmk:HG535_0F03350"/>
<dbReference type="SMART" id="SM00717">
    <property type="entry name" value="SANT"/>
    <property type="match status" value="1"/>
</dbReference>
<dbReference type="GO" id="GO:0008270">
    <property type="term" value="F:zinc ion binding"/>
    <property type="evidence" value="ECO:0007669"/>
    <property type="project" value="UniProtKB-KW"/>
</dbReference>
<feature type="coiled-coil region" evidence="10">
    <location>
        <begin position="34"/>
        <end position="61"/>
    </location>
</feature>
<proteinExistence type="inferred from homology"/>
<evidence type="ECO:0000256" key="6">
    <source>
        <dbReference type="ARBA" id="ARBA00023015"/>
    </source>
</evidence>
<evidence type="ECO:0008006" key="17">
    <source>
        <dbReference type="Google" id="ProtNLM"/>
    </source>
</evidence>
<keyword evidence="8" id="KW-0539">Nucleus</keyword>
<evidence type="ECO:0000259" key="14">
    <source>
        <dbReference type="PROSITE" id="PS51293"/>
    </source>
</evidence>
<evidence type="ECO:0000256" key="11">
    <source>
        <dbReference type="SAM" id="MobiDB-lite"/>
    </source>
</evidence>
<feature type="domain" description="SWIRM" evidence="13">
    <location>
        <begin position="66"/>
        <end position="163"/>
    </location>
</feature>
<feature type="compositionally biased region" description="Polar residues" evidence="11">
    <location>
        <begin position="1"/>
        <end position="10"/>
    </location>
</feature>
<dbReference type="InterPro" id="IPR009057">
    <property type="entry name" value="Homeodomain-like_sf"/>
</dbReference>
<feature type="region of interest" description="Disordered" evidence="11">
    <location>
        <begin position="573"/>
        <end position="608"/>
    </location>
</feature>
<dbReference type="PROSITE" id="PS51293">
    <property type="entry name" value="SANT"/>
    <property type="match status" value="1"/>
</dbReference>
<keyword evidence="6" id="KW-0805">Transcription regulation</keyword>
<dbReference type="FunFam" id="1.10.10.60:FF:000014">
    <property type="entry name" value="SWI/SNF complex subunit SMARCC2 isoform C"/>
    <property type="match status" value="1"/>
</dbReference>
<keyword evidence="2" id="KW-0479">Metal-binding</keyword>
<dbReference type="AlphaFoldDB" id="A0A7H9B685"/>
<dbReference type="GO" id="GO:0003677">
    <property type="term" value="F:DNA binding"/>
    <property type="evidence" value="ECO:0007669"/>
    <property type="project" value="UniProtKB-ARBA"/>
</dbReference>
<evidence type="ECO:0000313" key="15">
    <source>
        <dbReference type="EMBL" id="QLG73824.1"/>
    </source>
</evidence>
<dbReference type="Pfam" id="PF00569">
    <property type="entry name" value="ZZ"/>
    <property type="match status" value="1"/>
</dbReference>
<dbReference type="RefSeq" id="XP_037145550.1">
    <property type="nucleotide sequence ID" value="XM_037289655.1"/>
</dbReference>
<feature type="compositionally biased region" description="Polar residues" evidence="11">
    <location>
        <begin position="240"/>
        <end position="253"/>
    </location>
</feature>
<evidence type="ECO:0000256" key="10">
    <source>
        <dbReference type="SAM" id="Coils"/>
    </source>
</evidence>
<keyword evidence="16" id="KW-1185">Reference proteome</keyword>
<organism evidence="15 16">
    <name type="scientific">Zygotorulaspora mrakii</name>
    <name type="common">Zygosaccharomyces mrakii</name>
    <dbReference type="NCBI Taxonomy" id="42260"/>
    <lineage>
        <taxon>Eukaryota</taxon>
        <taxon>Fungi</taxon>
        <taxon>Dikarya</taxon>
        <taxon>Ascomycota</taxon>
        <taxon>Saccharomycotina</taxon>
        <taxon>Saccharomycetes</taxon>
        <taxon>Saccharomycetales</taxon>
        <taxon>Saccharomycetaceae</taxon>
        <taxon>Zygotorulaspora</taxon>
    </lineage>
</organism>
<accession>A0A7H9B685</accession>
<feature type="compositionally biased region" description="Basic and acidic residues" evidence="11">
    <location>
        <begin position="577"/>
        <end position="596"/>
    </location>
</feature>
<dbReference type="GO" id="GO:0006355">
    <property type="term" value="P:regulation of DNA-templated transcription"/>
    <property type="evidence" value="ECO:0007669"/>
    <property type="project" value="UniProtKB-ARBA"/>
</dbReference>
<gene>
    <name evidence="15" type="ORF">HG535_0F03350</name>
</gene>
<dbReference type="FunFam" id="1.10.10.10:FF:000020">
    <property type="entry name" value="SWI/SNF complex subunit SMARCC2 isoform c"/>
    <property type="match status" value="1"/>
</dbReference>
<sequence length="608" mass="68860">MEEQQATNVDSGVAEFGASGSAPPLLPHLQQQQLQQLETPNVNYEQQAQKLEDKALRFLAKQAHPVIVPSFASWFEFSEVHEIEKRSIPDFFDDSSRFKTPKAYKDARNFMINTYRLSPYEYLTMTAVRRNIAMDVASIVKIHAFLEKWGLINYQIDPRSKPSLIGPSFTGHFQVILDTPQGLKPFVPSKLVGEQDEGVTKDQTGQETPAGQDVKESPQPSVPPEQAVPQESHEVGQGTNGADTASAESNSTQPKEEESNSLENNKNQVQDSAKEPIFVKPEQFPVNLSLRKSIYDSTQDFNALQSRDKNSRQIRKTFICHTSGNEAVSVHYHNLRARDANLSSRCFQEGHFGANFQSSDFIRLENEVQTGKRQWSDQELLLLLEGIEMYEDQWEKIVHHVGGQKTIEECVEKFLSLPIEDQYINDIVGNLRTKVSTKSNDNQGGIDTVSAVDAAIKALLNGLHKEVLDESIPESSRKISDKYLQETQVVTQELVNLTSRKMDLKFEKLDKLEIALQNEKSKYVEESEKLLNDRISLSKQVNEINADLSNLNISKKLVLVSEQVDSGIKLVEEEEREEKKKDQLQKKSDQEVEALSHTEPQMYKPWSL</sequence>
<keyword evidence="10" id="KW-0175">Coiled coil</keyword>
<feature type="domain" description="Myb-like" evidence="12">
    <location>
        <begin position="367"/>
        <end position="418"/>
    </location>
</feature>
<dbReference type="Pfam" id="PF04433">
    <property type="entry name" value="SWIRM"/>
    <property type="match status" value="1"/>
</dbReference>
<dbReference type="EMBL" id="CP058609">
    <property type="protein sequence ID" value="QLG73824.1"/>
    <property type="molecule type" value="Genomic_DNA"/>
</dbReference>
<name>A0A7H9B685_ZYGMR</name>
<dbReference type="InterPro" id="IPR032451">
    <property type="entry name" value="SMARCC_C"/>
</dbReference>
<keyword evidence="7" id="KW-0804">Transcription</keyword>
<dbReference type="PANTHER" id="PTHR15381">
    <property type="entry name" value="CHONDROITIN SULFATE PROTEOGLYCAN 5 -RELATED"/>
    <property type="match status" value="1"/>
</dbReference>
<dbReference type="Pfam" id="PF16495">
    <property type="entry name" value="SWIRM-assoc_1"/>
    <property type="match status" value="1"/>
</dbReference>
<dbReference type="GO" id="GO:0006338">
    <property type="term" value="P:chromatin remodeling"/>
    <property type="evidence" value="ECO:0007669"/>
    <property type="project" value="UniProtKB-ARBA"/>
</dbReference>
<feature type="region of interest" description="Disordered" evidence="11">
    <location>
        <begin position="194"/>
        <end position="280"/>
    </location>
</feature>